<evidence type="ECO:0000313" key="3">
    <source>
        <dbReference type="Proteomes" id="UP001175000"/>
    </source>
</evidence>
<dbReference type="InterPro" id="IPR010730">
    <property type="entry name" value="HET"/>
</dbReference>
<dbReference type="PANTHER" id="PTHR33112">
    <property type="entry name" value="DOMAIN PROTEIN, PUTATIVE-RELATED"/>
    <property type="match status" value="1"/>
</dbReference>
<comment type="caution">
    <text evidence="2">The sequence shown here is derived from an EMBL/GenBank/DDBJ whole genome shotgun (WGS) entry which is preliminary data.</text>
</comment>
<dbReference type="Pfam" id="PF06985">
    <property type="entry name" value="HET"/>
    <property type="match status" value="1"/>
</dbReference>
<protein>
    <recommendedName>
        <fullName evidence="1">Heterokaryon incompatibility domain-containing protein</fullName>
    </recommendedName>
</protein>
<dbReference type="Proteomes" id="UP001175000">
    <property type="component" value="Unassembled WGS sequence"/>
</dbReference>
<feature type="domain" description="Heterokaryon incompatibility" evidence="1">
    <location>
        <begin position="242"/>
        <end position="312"/>
    </location>
</feature>
<keyword evidence="3" id="KW-1185">Reference proteome</keyword>
<dbReference type="PANTHER" id="PTHR33112:SF16">
    <property type="entry name" value="HETEROKARYON INCOMPATIBILITY DOMAIN-CONTAINING PROTEIN"/>
    <property type="match status" value="1"/>
</dbReference>
<reference evidence="2" key="1">
    <citation type="submission" date="2023-06" db="EMBL/GenBank/DDBJ databases">
        <title>Genome-scale phylogeny and comparative genomics of the fungal order Sordariales.</title>
        <authorList>
            <consortium name="Lawrence Berkeley National Laboratory"/>
            <person name="Hensen N."/>
            <person name="Bonometti L."/>
            <person name="Westerberg I."/>
            <person name="Brannstrom I.O."/>
            <person name="Guillou S."/>
            <person name="Cros-Aarteil S."/>
            <person name="Calhoun S."/>
            <person name="Haridas S."/>
            <person name="Kuo A."/>
            <person name="Mondo S."/>
            <person name="Pangilinan J."/>
            <person name="Riley R."/>
            <person name="Labutti K."/>
            <person name="Andreopoulos B."/>
            <person name="Lipzen A."/>
            <person name="Chen C."/>
            <person name="Yanf M."/>
            <person name="Daum C."/>
            <person name="Ng V."/>
            <person name="Clum A."/>
            <person name="Steindorff A."/>
            <person name="Ohm R."/>
            <person name="Martin F."/>
            <person name="Silar P."/>
            <person name="Natvig D."/>
            <person name="Lalanne C."/>
            <person name="Gautier V."/>
            <person name="Ament-Velasquez S.L."/>
            <person name="Kruys A."/>
            <person name="Hutchinson M.I."/>
            <person name="Powell A.J."/>
            <person name="Barry K."/>
            <person name="Miller A.N."/>
            <person name="Grigoriev I.V."/>
            <person name="Debuchy R."/>
            <person name="Gladieux P."/>
            <person name="Thoren M.H."/>
            <person name="Johannesson H."/>
        </authorList>
    </citation>
    <scope>NUCLEOTIDE SEQUENCE</scope>
    <source>
        <strain evidence="2">CBS 606.72</strain>
    </source>
</reference>
<proteinExistence type="predicted"/>
<name>A0AA39WB43_9PEZI</name>
<gene>
    <name evidence="2" type="ORF">B0T14DRAFT_569272</name>
</gene>
<accession>A0AA39WB43</accession>
<organism evidence="2 3">
    <name type="scientific">Immersiella caudata</name>
    <dbReference type="NCBI Taxonomy" id="314043"/>
    <lineage>
        <taxon>Eukaryota</taxon>
        <taxon>Fungi</taxon>
        <taxon>Dikarya</taxon>
        <taxon>Ascomycota</taxon>
        <taxon>Pezizomycotina</taxon>
        <taxon>Sordariomycetes</taxon>
        <taxon>Sordariomycetidae</taxon>
        <taxon>Sordariales</taxon>
        <taxon>Lasiosphaeriaceae</taxon>
        <taxon>Immersiella</taxon>
    </lineage>
</organism>
<dbReference type="EMBL" id="JAULSU010000006">
    <property type="protein sequence ID" value="KAK0613197.1"/>
    <property type="molecule type" value="Genomic_DNA"/>
</dbReference>
<dbReference type="AlphaFoldDB" id="A0AA39WB43"/>
<evidence type="ECO:0000313" key="2">
    <source>
        <dbReference type="EMBL" id="KAK0613197.1"/>
    </source>
</evidence>
<evidence type="ECO:0000259" key="1">
    <source>
        <dbReference type="Pfam" id="PF06985"/>
    </source>
</evidence>
<sequence length="463" mass="52732">MLLSTSNFLATTSPSSIRQIEALIEGRLVDHARYSRHLRGQTSGVDLSGLDLAYRSAHHSEFDFLGSLCTTCSDFPLWLQHTTSEELEPFFFCLGPLRHVARRSPCCRLCRLVLQSITLGFGVFDDIFLIGGFVTLHPRGKAAFDIKLSPSSAATSPTPDPTILPQWRFHLNLPPHIKPSNPLHSHITSLTPGKFLKLFDTHILRVVTTPPNTAYCALRYNAQGTYTSCTTAWVAHSTNPDYLTRWIHLPTSVRDAIAITKRLNHRYLWIDWICDGPVLSDPEEAREYLSHLPSILSRAEFVISASIGMDNTRPGLAGLYNSLEFPLHTAQFGRWSLTSCLFNPIEPPRVTRNVWYCDACPWKACFDRHGYRGYWKDQRELEWGREVKWGYETLVLGYAEEEMARRVGRARTVEKRRKGRKRVVKVGVKVRCLGSAVRRLLDSLRGGREAEDERRPLLDNRLF</sequence>